<protein>
    <recommendedName>
        <fullName evidence="5">CENP-V/GFA domain-containing protein</fullName>
    </recommendedName>
</protein>
<gene>
    <name evidence="6" type="ORF">N7493_000587</name>
</gene>
<dbReference type="Pfam" id="PF04828">
    <property type="entry name" value="GFA"/>
    <property type="match status" value="1"/>
</dbReference>
<evidence type="ECO:0000256" key="4">
    <source>
        <dbReference type="ARBA" id="ARBA00023239"/>
    </source>
</evidence>
<comment type="caution">
    <text evidence="6">The sequence shown here is derived from an EMBL/GenBank/DDBJ whole genome shotgun (WGS) entry which is preliminary data.</text>
</comment>
<dbReference type="InterPro" id="IPR011057">
    <property type="entry name" value="Mss4-like_sf"/>
</dbReference>
<dbReference type="GO" id="GO:0046872">
    <property type="term" value="F:metal ion binding"/>
    <property type="evidence" value="ECO:0007669"/>
    <property type="project" value="UniProtKB-KW"/>
</dbReference>
<dbReference type="Proteomes" id="UP001215712">
    <property type="component" value="Unassembled WGS sequence"/>
</dbReference>
<evidence type="ECO:0000256" key="1">
    <source>
        <dbReference type="ARBA" id="ARBA00005495"/>
    </source>
</evidence>
<dbReference type="PANTHER" id="PTHR33337">
    <property type="entry name" value="GFA DOMAIN-CONTAINING PROTEIN"/>
    <property type="match status" value="1"/>
</dbReference>
<keyword evidence="3" id="KW-0862">Zinc</keyword>
<proteinExistence type="inferred from homology"/>
<sequence>MAVGGCFCGNIRIEYTGQPIASALCHCDGCRKITGALYSYSLVINPDDLKVTGSPKAVAKVSDAGNRLNNFFCPECGTPIYGHKVDSANNPIGVVILRAGIFDNPELLNKRKPVAEIYTKQRVSWLSPIEGADQYPEGLALP</sequence>
<keyword evidence="4" id="KW-0456">Lyase</keyword>
<accession>A0AAD6HWM5</accession>
<reference evidence="6" key="1">
    <citation type="journal article" date="2023" name="IMA Fungus">
        <title>Comparative genomic study of the Penicillium genus elucidates a diverse pangenome and 15 lateral gene transfer events.</title>
        <authorList>
            <person name="Petersen C."/>
            <person name="Sorensen T."/>
            <person name="Nielsen M.R."/>
            <person name="Sondergaard T.E."/>
            <person name="Sorensen J.L."/>
            <person name="Fitzpatrick D.A."/>
            <person name="Frisvad J.C."/>
            <person name="Nielsen K.L."/>
        </authorList>
    </citation>
    <scope>NUCLEOTIDE SEQUENCE</scope>
    <source>
        <strain evidence="6">IBT 17514</strain>
    </source>
</reference>
<feature type="domain" description="CENP-V/GFA" evidence="5">
    <location>
        <begin position="2"/>
        <end position="119"/>
    </location>
</feature>
<evidence type="ECO:0000313" key="7">
    <source>
        <dbReference type="Proteomes" id="UP001215712"/>
    </source>
</evidence>
<dbReference type="GO" id="GO:0016846">
    <property type="term" value="F:carbon-sulfur lyase activity"/>
    <property type="evidence" value="ECO:0007669"/>
    <property type="project" value="InterPro"/>
</dbReference>
<evidence type="ECO:0000259" key="5">
    <source>
        <dbReference type="PROSITE" id="PS51891"/>
    </source>
</evidence>
<comment type="similarity">
    <text evidence="1">Belongs to the Gfa family.</text>
</comment>
<dbReference type="PANTHER" id="PTHR33337:SF30">
    <property type="entry name" value="DUF636 DOMAIN PROTEIN (AFU_ORTHOLOGUE AFUA_1G03180)"/>
    <property type="match status" value="1"/>
</dbReference>
<dbReference type="PROSITE" id="PS51891">
    <property type="entry name" value="CENP_V_GFA"/>
    <property type="match status" value="1"/>
</dbReference>
<keyword evidence="2" id="KW-0479">Metal-binding</keyword>
<name>A0AAD6HWM5_9EURO</name>
<dbReference type="AlphaFoldDB" id="A0AAD6HWM5"/>
<evidence type="ECO:0000313" key="6">
    <source>
        <dbReference type="EMBL" id="KAJ5740715.1"/>
    </source>
</evidence>
<evidence type="ECO:0000256" key="2">
    <source>
        <dbReference type="ARBA" id="ARBA00022723"/>
    </source>
</evidence>
<dbReference type="InterPro" id="IPR006913">
    <property type="entry name" value="CENP-V/GFA"/>
</dbReference>
<dbReference type="EMBL" id="JAQJAN010000001">
    <property type="protein sequence ID" value="KAJ5740715.1"/>
    <property type="molecule type" value="Genomic_DNA"/>
</dbReference>
<dbReference type="SUPFAM" id="SSF51316">
    <property type="entry name" value="Mss4-like"/>
    <property type="match status" value="1"/>
</dbReference>
<dbReference type="Gene3D" id="3.90.1590.10">
    <property type="entry name" value="glutathione-dependent formaldehyde- activating enzyme (gfa)"/>
    <property type="match status" value="1"/>
</dbReference>
<evidence type="ECO:0000256" key="3">
    <source>
        <dbReference type="ARBA" id="ARBA00022833"/>
    </source>
</evidence>
<organism evidence="6 7">
    <name type="scientific">Penicillium malachiteum</name>
    <dbReference type="NCBI Taxonomy" id="1324776"/>
    <lineage>
        <taxon>Eukaryota</taxon>
        <taxon>Fungi</taxon>
        <taxon>Dikarya</taxon>
        <taxon>Ascomycota</taxon>
        <taxon>Pezizomycotina</taxon>
        <taxon>Eurotiomycetes</taxon>
        <taxon>Eurotiomycetidae</taxon>
        <taxon>Eurotiales</taxon>
        <taxon>Aspergillaceae</taxon>
        <taxon>Penicillium</taxon>
    </lineage>
</organism>
<reference evidence="6" key="2">
    <citation type="submission" date="2023-01" db="EMBL/GenBank/DDBJ databases">
        <authorList>
            <person name="Petersen C."/>
        </authorList>
    </citation>
    <scope>NUCLEOTIDE SEQUENCE</scope>
    <source>
        <strain evidence="6">IBT 17514</strain>
    </source>
</reference>
<keyword evidence="7" id="KW-1185">Reference proteome</keyword>